<reference evidence="1 2" key="1">
    <citation type="submission" date="2020-04" db="EMBL/GenBank/DDBJ databases">
        <title>Acinetobacter Taxon 24.</title>
        <authorList>
            <person name="Nemec A."/>
            <person name="Radolfova-Krizova L."/>
            <person name="Higgins P.G."/>
            <person name="Spanelova P."/>
        </authorList>
    </citation>
    <scope>NUCLEOTIDE SEQUENCE [LARGE SCALE GENOMIC DNA]</scope>
    <source>
        <strain evidence="1 2">ANC 5084</strain>
    </source>
</reference>
<gene>
    <name evidence="1" type="ORF">HLH15_14485</name>
</gene>
<proteinExistence type="predicted"/>
<dbReference type="SUPFAM" id="SSF53474">
    <property type="entry name" value="alpha/beta-Hydrolases"/>
    <property type="match status" value="1"/>
</dbReference>
<dbReference type="EMBL" id="JABERJ010000043">
    <property type="protein sequence ID" value="NNH27639.1"/>
    <property type="molecule type" value="Genomic_DNA"/>
</dbReference>
<keyword evidence="2" id="KW-1185">Reference proteome</keyword>
<organism evidence="1 2">
    <name type="scientific">Acinetobacter terrestris</name>
    <dbReference type="NCBI Taxonomy" id="2529843"/>
    <lineage>
        <taxon>Bacteria</taxon>
        <taxon>Pseudomonadati</taxon>
        <taxon>Pseudomonadota</taxon>
        <taxon>Gammaproteobacteria</taxon>
        <taxon>Moraxellales</taxon>
        <taxon>Moraxellaceae</taxon>
        <taxon>Acinetobacter</taxon>
        <taxon>Acinetobacter Taxon 24</taxon>
    </lineage>
</organism>
<accession>A0ABX1UZQ7</accession>
<evidence type="ECO:0000313" key="2">
    <source>
        <dbReference type="Proteomes" id="UP000555322"/>
    </source>
</evidence>
<dbReference type="InterPro" id="IPR029058">
    <property type="entry name" value="AB_hydrolase_fold"/>
</dbReference>
<sequence>MPIRIRCQSYPIKPNLPCRIKPRPVIPLVFVHGFGLGFNRIGIDSMGLDYWYQIPQGLARNGTTVFAAELSAVASNELRGEQLLMQVAKVLAISGTETESA</sequence>
<protein>
    <recommendedName>
        <fullName evidence="3">Alpha/beta hydrolase</fullName>
    </recommendedName>
</protein>
<dbReference type="Proteomes" id="UP000555322">
    <property type="component" value="Unassembled WGS sequence"/>
</dbReference>
<dbReference type="RefSeq" id="WP_131268348.1">
    <property type="nucleotide sequence ID" value="NZ_JABERJ010000043.1"/>
</dbReference>
<comment type="caution">
    <text evidence="1">The sequence shown here is derived from an EMBL/GenBank/DDBJ whole genome shotgun (WGS) entry which is preliminary data.</text>
</comment>
<dbReference type="Gene3D" id="3.40.50.1820">
    <property type="entry name" value="alpha/beta hydrolase"/>
    <property type="match status" value="1"/>
</dbReference>
<evidence type="ECO:0000313" key="1">
    <source>
        <dbReference type="EMBL" id="NNH27639.1"/>
    </source>
</evidence>
<name>A0ABX1UZQ7_9GAMM</name>
<evidence type="ECO:0008006" key="3">
    <source>
        <dbReference type="Google" id="ProtNLM"/>
    </source>
</evidence>